<dbReference type="Proteomes" id="UP001054252">
    <property type="component" value="Unassembled WGS sequence"/>
</dbReference>
<keyword evidence="1" id="KW-0472">Membrane</keyword>
<accession>A0AAV5HZ83</accession>
<keyword evidence="1" id="KW-0812">Transmembrane</keyword>
<evidence type="ECO:0000256" key="1">
    <source>
        <dbReference type="SAM" id="Phobius"/>
    </source>
</evidence>
<keyword evidence="1" id="KW-1133">Transmembrane helix</keyword>
<keyword evidence="3" id="KW-1185">Reference proteome</keyword>
<organism evidence="2 3">
    <name type="scientific">Rubroshorea leprosula</name>
    <dbReference type="NCBI Taxonomy" id="152421"/>
    <lineage>
        <taxon>Eukaryota</taxon>
        <taxon>Viridiplantae</taxon>
        <taxon>Streptophyta</taxon>
        <taxon>Embryophyta</taxon>
        <taxon>Tracheophyta</taxon>
        <taxon>Spermatophyta</taxon>
        <taxon>Magnoliopsida</taxon>
        <taxon>eudicotyledons</taxon>
        <taxon>Gunneridae</taxon>
        <taxon>Pentapetalae</taxon>
        <taxon>rosids</taxon>
        <taxon>malvids</taxon>
        <taxon>Malvales</taxon>
        <taxon>Dipterocarpaceae</taxon>
        <taxon>Rubroshorea</taxon>
    </lineage>
</organism>
<sequence>MSWPVSVAFDGLLAFHSCHDSLEFLIFCFADSPSFASIVHNDILIYLEKSMYIAFSSFLGLVLCFFWNATAATAAYVKGEGWKPSGNETASVNTCTIQEASYWGIGSSLAIMEIVCNILQELKINNHHNFEHYSIVRRLGKMLISIYGEWKGKLLAANRDLILKILLIVFTGAYLPGLNDTWNDILYAYLLNGCENLGDLNLLGN</sequence>
<dbReference type="AlphaFoldDB" id="A0AAV5HZ83"/>
<feature type="transmembrane region" description="Helical" evidence="1">
    <location>
        <begin position="161"/>
        <end position="178"/>
    </location>
</feature>
<gene>
    <name evidence="2" type="ORF">SLEP1_g4938</name>
</gene>
<dbReference type="EMBL" id="BPVZ01000004">
    <property type="protein sequence ID" value="GKU91007.1"/>
    <property type="molecule type" value="Genomic_DNA"/>
</dbReference>
<protein>
    <submittedName>
        <fullName evidence="2">Uncharacterized protein</fullName>
    </submittedName>
</protein>
<proteinExistence type="predicted"/>
<evidence type="ECO:0000313" key="3">
    <source>
        <dbReference type="Proteomes" id="UP001054252"/>
    </source>
</evidence>
<feature type="transmembrane region" description="Helical" evidence="1">
    <location>
        <begin position="52"/>
        <end position="77"/>
    </location>
</feature>
<name>A0AAV5HZ83_9ROSI</name>
<reference evidence="2 3" key="1">
    <citation type="journal article" date="2021" name="Commun. Biol.">
        <title>The genome of Shorea leprosula (Dipterocarpaceae) highlights the ecological relevance of drought in aseasonal tropical rainforests.</title>
        <authorList>
            <person name="Ng K.K.S."/>
            <person name="Kobayashi M.J."/>
            <person name="Fawcett J.A."/>
            <person name="Hatakeyama M."/>
            <person name="Paape T."/>
            <person name="Ng C.H."/>
            <person name="Ang C.C."/>
            <person name="Tnah L.H."/>
            <person name="Lee C.T."/>
            <person name="Nishiyama T."/>
            <person name="Sese J."/>
            <person name="O'Brien M.J."/>
            <person name="Copetti D."/>
            <person name="Mohd Noor M.I."/>
            <person name="Ong R.C."/>
            <person name="Putra M."/>
            <person name="Sireger I.Z."/>
            <person name="Indrioko S."/>
            <person name="Kosugi Y."/>
            <person name="Izuno A."/>
            <person name="Isagi Y."/>
            <person name="Lee S.L."/>
            <person name="Shimizu K.K."/>
        </authorList>
    </citation>
    <scope>NUCLEOTIDE SEQUENCE [LARGE SCALE GENOMIC DNA]</scope>
    <source>
        <strain evidence="2">214</strain>
    </source>
</reference>
<comment type="caution">
    <text evidence="2">The sequence shown here is derived from an EMBL/GenBank/DDBJ whole genome shotgun (WGS) entry which is preliminary data.</text>
</comment>
<evidence type="ECO:0000313" key="2">
    <source>
        <dbReference type="EMBL" id="GKU91007.1"/>
    </source>
</evidence>